<accession>A0A024TKL8</accession>
<dbReference type="VEuPathDB" id="FungiDB:H310_11672"/>
<name>A0A024TKL8_9STRA</name>
<sequence>MAECTWCKCAKWTVECDACARPSGVKGAVRHCRPCSDAWHAVGASRHHARRDTTADTAIASVEDALEAQIQEKMLLLRQALDAPQDDAVDSTTVPTADQPAVDSSKPKPLDTALFEQPLFSGTNSMQSGTNATACPTSSSQSDKKTIHDSSSSLDSSPTEHGGPEIVFIDDDNDMTTEVVDEADDELKHLEPLNIMLIEQLRAYCIIHDAVNCVHFTQCRDNACVSASRHLKHCAAGVSCPDRSAMCRAFANLTQHCETCPHAATCALCVHVLQRRLQYTYVALSHALSVVPPPSADVPVAEAKFQAHERQSLMVRKQTCELELKEAFDVVRRLQLPTTKLPPIQNHFCHVAMPTWKRRCDPISEYIFQGNATNVATWREWVHDGLHITNATNCKYTRYCQRECAAWAQRTQTYDETHKVDPTKVLSTREGAAIARHRAHYPCKFQQCMYCNLSTHSSWSPRTIYMSTIVVRRNENEVKHAMAALCVSKLAGLLSRERNPTTLRQLEANFRRFEAFQGEIEKKLRWYAQVLPLWSRPHIPIVETPGYHYSS</sequence>
<reference evidence="2" key="1">
    <citation type="submission" date="2013-12" db="EMBL/GenBank/DDBJ databases">
        <title>The Genome Sequence of Aphanomyces invadans NJM9701.</title>
        <authorList>
            <consortium name="The Broad Institute Genomics Platform"/>
            <person name="Russ C."/>
            <person name="Tyler B."/>
            <person name="van West P."/>
            <person name="Dieguez-Uribeondo J."/>
            <person name="Young S.K."/>
            <person name="Zeng Q."/>
            <person name="Gargeya S."/>
            <person name="Fitzgerald M."/>
            <person name="Abouelleil A."/>
            <person name="Alvarado L."/>
            <person name="Chapman S.B."/>
            <person name="Gainer-Dewar J."/>
            <person name="Goldberg J."/>
            <person name="Griggs A."/>
            <person name="Gujja S."/>
            <person name="Hansen M."/>
            <person name="Howarth C."/>
            <person name="Imamovic A."/>
            <person name="Ireland A."/>
            <person name="Larimer J."/>
            <person name="McCowan C."/>
            <person name="Murphy C."/>
            <person name="Pearson M."/>
            <person name="Poon T.W."/>
            <person name="Priest M."/>
            <person name="Roberts A."/>
            <person name="Saif S."/>
            <person name="Shea T."/>
            <person name="Sykes S."/>
            <person name="Wortman J."/>
            <person name="Nusbaum C."/>
            <person name="Birren B."/>
        </authorList>
    </citation>
    <scope>NUCLEOTIDE SEQUENCE [LARGE SCALE GENOMIC DNA]</scope>
    <source>
        <strain evidence="2">NJM9701</strain>
    </source>
</reference>
<evidence type="ECO:0000256" key="1">
    <source>
        <dbReference type="SAM" id="MobiDB-lite"/>
    </source>
</evidence>
<feature type="compositionally biased region" description="Polar residues" evidence="1">
    <location>
        <begin position="120"/>
        <end position="141"/>
    </location>
</feature>
<evidence type="ECO:0000313" key="2">
    <source>
        <dbReference type="EMBL" id="ETV94695.1"/>
    </source>
</evidence>
<gene>
    <name evidence="2" type="ORF">H310_11672</name>
</gene>
<proteinExistence type="predicted"/>
<dbReference type="GeneID" id="20088722"/>
<feature type="region of interest" description="Disordered" evidence="1">
    <location>
        <begin position="86"/>
        <end position="169"/>
    </location>
</feature>
<dbReference type="OrthoDB" id="63509at2759"/>
<dbReference type="AlphaFoldDB" id="A0A024TKL8"/>
<dbReference type="RefSeq" id="XP_008876641.1">
    <property type="nucleotide sequence ID" value="XM_008878419.1"/>
</dbReference>
<dbReference type="EMBL" id="KI913984">
    <property type="protein sequence ID" value="ETV94695.1"/>
    <property type="molecule type" value="Genomic_DNA"/>
</dbReference>
<protein>
    <submittedName>
        <fullName evidence="2">Uncharacterized protein</fullName>
    </submittedName>
</protein>
<organism evidence="2">
    <name type="scientific">Aphanomyces invadans</name>
    <dbReference type="NCBI Taxonomy" id="157072"/>
    <lineage>
        <taxon>Eukaryota</taxon>
        <taxon>Sar</taxon>
        <taxon>Stramenopiles</taxon>
        <taxon>Oomycota</taxon>
        <taxon>Saprolegniomycetes</taxon>
        <taxon>Saprolegniales</taxon>
        <taxon>Verrucalvaceae</taxon>
        <taxon>Aphanomyces</taxon>
    </lineage>
</organism>